<evidence type="ECO:0000313" key="1">
    <source>
        <dbReference type="EMBL" id="KLL11330.1"/>
    </source>
</evidence>
<dbReference type="EMBL" id="JWIO01000016">
    <property type="protein sequence ID" value="KLL11330.1"/>
    <property type="molecule type" value="Genomic_DNA"/>
</dbReference>
<sequence>MTMYQLDPAQAHDLGRKFGQQADVETTALVHDMNSSVHRMQGMISVLTTGVKSMDWKGRRATSFDNLWESEFRPNMTRMQHAIEEFVPVLERMKMALKDAEAAMHAHARDTEAIDHAV</sequence>
<name>A0ABR5F3V0_9ACTN</name>
<dbReference type="SUPFAM" id="SSF140453">
    <property type="entry name" value="EsxAB dimer-like"/>
    <property type="match status" value="1"/>
</dbReference>
<accession>A0ABR5F3V0</accession>
<evidence type="ECO:0000313" key="2">
    <source>
        <dbReference type="Proteomes" id="UP000035425"/>
    </source>
</evidence>
<reference evidence="1 2" key="1">
    <citation type="submission" date="2014-12" db="EMBL/GenBank/DDBJ databases">
        <title>Frankia sp. BMG5.1 draft genome.</title>
        <authorList>
            <person name="Gtari M."/>
            <person name="Ghodhbane-Gtari F."/>
            <person name="Nouioui I."/>
            <person name="Ktari A."/>
            <person name="Hezbri K."/>
            <person name="Mimouni W."/>
            <person name="Sbissi I."/>
            <person name="Ayari A."/>
            <person name="Yamanaka T."/>
            <person name="Normand P."/>
            <person name="Tisa L.S."/>
            <person name="Boudabous A."/>
        </authorList>
    </citation>
    <scope>NUCLEOTIDE SEQUENCE [LARGE SCALE GENOMIC DNA]</scope>
    <source>
        <strain evidence="1 2">BMG5.1</strain>
    </source>
</reference>
<evidence type="ECO:0008006" key="3">
    <source>
        <dbReference type="Google" id="ProtNLM"/>
    </source>
</evidence>
<comment type="caution">
    <text evidence="1">The sequence shown here is derived from an EMBL/GenBank/DDBJ whole genome shotgun (WGS) entry which is preliminary data.</text>
</comment>
<proteinExistence type="predicted"/>
<gene>
    <name evidence="1" type="ORF">FrCorBMG51_11975</name>
</gene>
<dbReference type="Proteomes" id="UP000035425">
    <property type="component" value="Unassembled WGS sequence"/>
</dbReference>
<protein>
    <recommendedName>
        <fullName evidence="3">WXG100 family type VII secretion target</fullName>
    </recommendedName>
</protein>
<dbReference type="InterPro" id="IPR036689">
    <property type="entry name" value="ESAT-6-like_sf"/>
</dbReference>
<keyword evidence="2" id="KW-1185">Reference proteome</keyword>
<organism evidence="1 2">
    <name type="scientific">Protofrankia coriariae</name>
    <dbReference type="NCBI Taxonomy" id="1562887"/>
    <lineage>
        <taxon>Bacteria</taxon>
        <taxon>Bacillati</taxon>
        <taxon>Actinomycetota</taxon>
        <taxon>Actinomycetes</taxon>
        <taxon>Frankiales</taxon>
        <taxon>Frankiaceae</taxon>
        <taxon>Protofrankia</taxon>
    </lineage>
</organism>
<dbReference type="Gene3D" id="1.10.287.1060">
    <property type="entry name" value="ESAT-6-like"/>
    <property type="match status" value="1"/>
</dbReference>